<evidence type="ECO:0000313" key="2">
    <source>
        <dbReference type="Proteomes" id="UP000297703"/>
    </source>
</evidence>
<dbReference type="Proteomes" id="UP000297703">
    <property type="component" value="Unassembled WGS sequence"/>
</dbReference>
<accession>A0A4D9DWR0</accession>
<dbReference type="AlphaFoldDB" id="A0A4D9DWR0"/>
<protein>
    <submittedName>
        <fullName evidence="1">Protein GUCD1</fullName>
    </submittedName>
</protein>
<sequence length="101" mass="11486">MCPIPRVAFWWSCYVRREPLPAHIGNTENSIDGNVFTAKSLPRKDKDKVLLAVLSHQLQSTQQVCSDPECHFTAPIPAVAECYMDTSILFLYNTWIPHRGL</sequence>
<keyword evidence="2" id="KW-1185">Reference proteome</keyword>
<name>A0A4D9DWR0_9SAUR</name>
<organism evidence="1 2">
    <name type="scientific">Platysternon megacephalum</name>
    <name type="common">big-headed turtle</name>
    <dbReference type="NCBI Taxonomy" id="55544"/>
    <lineage>
        <taxon>Eukaryota</taxon>
        <taxon>Metazoa</taxon>
        <taxon>Chordata</taxon>
        <taxon>Craniata</taxon>
        <taxon>Vertebrata</taxon>
        <taxon>Euteleostomi</taxon>
        <taxon>Archelosauria</taxon>
        <taxon>Testudinata</taxon>
        <taxon>Testudines</taxon>
        <taxon>Cryptodira</taxon>
        <taxon>Durocryptodira</taxon>
        <taxon>Testudinoidea</taxon>
        <taxon>Platysternidae</taxon>
        <taxon>Platysternon</taxon>
    </lineage>
</organism>
<proteinExistence type="predicted"/>
<gene>
    <name evidence="1" type="ORF">DR999_PMT15280</name>
</gene>
<comment type="caution">
    <text evidence="1">The sequence shown here is derived from an EMBL/GenBank/DDBJ whole genome shotgun (WGS) entry which is preliminary data.</text>
</comment>
<reference evidence="1 2" key="1">
    <citation type="submission" date="2019-04" db="EMBL/GenBank/DDBJ databases">
        <title>Draft genome of the big-headed turtle Platysternon megacephalum.</title>
        <authorList>
            <person name="Gong S."/>
        </authorList>
    </citation>
    <scope>NUCLEOTIDE SEQUENCE [LARGE SCALE GENOMIC DNA]</scope>
    <source>
        <strain evidence="1">DO16091913</strain>
        <tissue evidence="1">Muscle</tissue>
    </source>
</reference>
<reference evidence="1 2" key="2">
    <citation type="submission" date="2019-04" db="EMBL/GenBank/DDBJ databases">
        <title>The genome sequence of big-headed turtle.</title>
        <authorList>
            <person name="Gong S."/>
        </authorList>
    </citation>
    <scope>NUCLEOTIDE SEQUENCE [LARGE SCALE GENOMIC DNA]</scope>
    <source>
        <strain evidence="1">DO16091913</strain>
        <tissue evidence="1">Muscle</tissue>
    </source>
</reference>
<evidence type="ECO:0000313" key="1">
    <source>
        <dbReference type="EMBL" id="TFK02416.1"/>
    </source>
</evidence>
<dbReference type="EMBL" id="QXTE01000190">
    <property type="protein sequence ID" value="TFK02416.1"/>
    <property type="molecule type" value="Genomic_DNA"/>
</dbReference>